<gene>
    <name evidence="1" type="ORF">ILEXP_LOCUS3498</name>
</gene>
<dbReference type="EMBL" id="CAUOFW020000759">
    <property type="protein sequence ID" value="CAK9136515.1"/>
    <property type="molecule type" value="Genomic_DNA"/>
</dbReference>
<evidence type="ECO:0000313" key="2">
    <source>
        <dbReference type="Proteomes" id="UP001642360"/>
    </source>
</evidence>
<organism evidence="1 2">
    <name type="scientific">Ilex paraguariensis</name>
    <name type="common">yerba mate</name>
    <dbReference type="NCBI Taxonomy" id="185542"/>
    <lineage>
        <taxon>Eukaryota</taxon>
        <taxon>Viridiplantae</taxon>
        <taxon>Streptophyta</taxon>
        <taxon>Embryophyta</taxon>
        <taxon>Tracheophyta</taxon>
        <taxon>Spermatophyta</taxon>
        <taxon>Magnoliopsida</taxon>
        <taxon>eudicotyledons</taxon>
        <taxon>Gunneridae</taxon>
        <taxon>Pentapetalae</taxon>
        <taxon>asterids</taxon>
        <taxon>campanulids</taxon>
        <taxon>Aquifoliales</taxon>
        <taxon>Aquifoliaceae</taxon>
        <taxon>Ilex</taxon>
    </lineage>
</organism>
<name>A0ABC8QYU1_9AQUA</name>
<proteinExistence type="predicted"/>
<protein>
    <recommendedName>
        <fullName evidence="3">RING-CH-type domain-containing protein</fullName>
    </recommendedName>
</protein>
<sequence>MSTCKNTLAHSACASNQFRSRGNNECEVCDQEVEEVPVTLLRVPVPDRDNEPKEIWTAKLKR</sequence>
<reference evidence="1 2" key="1">
    <citation type="submission" date="2024-02" db="EMBL/GenBank/DDBJ databases">
        <authorList>
            <person name="Vignale AGUSTIN F."/>
            <person name="Sosa J E."/>
            <person name="Modenutti C."/>
        </authorList>
    </citation>
    <scope>NUCLEOTIDE SEQUENCE [LARGE SCALE GENOMIC DNA]</scope>
</reference>
<evidence type="ECO:0008006" key="3">
    <source>
        <dbReference type="Google" id="ProtNLM"/>
    </source>
</evidence>
<keyword evidence="2" id="KW-1185">Reference proteome</keyword>
<evidence type="ECO:0000313" key="1">
    <source>
        <dbReference type="EMBL" id="CAK9136515.1"/>
    </source>
</evidence>
<accession>A0ABC8QYU1</accession>
<comment type="caution">
    <text evidence="1">The sequence shown here is derived from an EMBL/GenBank/DDBJ whole genome shotgun (WGS) entry which is preliminary data.</text>
</comment>
<dbReference type="Proteomes" id="UP001642360">
    <property type="component" value="Unassembled WGS sequence"/>
</dbReference>
<dbReference type="AlphaFoldDB" id="A0ABC8QYU1"/>